<dbReference type="VEuPathDB" id="MicrosporidiaDB:EDEG_00363"/>
<dbReference type="InParanoid" id="J9DK77"/>
<dbReference type="InterPro" id="IPR012976">
    <property type="entry name" value="NOSIC"/>
</dbReference>
<dbReference type="Gene3D" id="1.10.287.4070">
    <property type="match status" value="1"/>
</dbReference>
<evidence type="ECO:0000259" key="1">
    <source>
        <dbReference type="SMART" id="SM00931"/>
    </source>
</evidence>
<protein>
    <recommendedName>
        <fullName evidence="1">NOSIC domain-containing protein</fullName>
    </recommendedName>
</protein>
<feature type="domain" description="NOSIC" evidence="1">
    <location>
        <begin position="144"/>
        <end position="195"/>
    </location>
</feature>
<sequence>MTELVLYEGPTGFYLFKNKEIVSSLELNCKSILEIHLSLGLNQLPPIMNEFLTPFRDSVFIVDKCLNKLFKENGFKYKNDLSKIRESKFFFAKQGRKKAKLAEKNKTNLDPETTRVIEKRTICSLGHMFSREKLSVDIGKEDNLIVQAIEMIVVEEKDITKHYNRFIETYSHHFPELKSILNGKDYVLCSAILLNIKKNFKKNLIF</sequence>
<reference evidence="2 3" key="1">
    <citation type="submission" date="2011-08" db="EMBL/GenBank/DDBJ databases">
        <authorList>
            <person name="Liu Z.J."/>
            <person name="Shi F.L."/>
            <person name="Lu J.Q."/>
            <person name="Li M."/>
            <person name="Wang Z.L."/>
        </authorList>
    </citation>
    <scope>NUCLEOTIDE SEQUENCE [LARGE SCALE GENOMIC DNA]</scope>
    <source>
        <strain evidence="2 3">USNM 41457</strain>
    </source>
</reference>
<comment type="caution">
    <text evidence="2">The sequence shown here is derived from an EMBL/GenBank/DDBJ whole genome shotgun (WGS) entry which is preliminary data.</text>
</comment>
<gene>
    <name evidence="2" type="ORF">EDEG_00363</name>
</gene>
<dbReference type="HOGENOM" id="CLU_1331941_0_0_1"/>
<dbReference type="SUPFAM" id="SSF89124">
    <property type="entry name" value="Nop domain"/>
    <property type="match status" value="1"/>
</dbReference>
<reference evidence="3" key="2">
    <citation type="submission" date="2015-07" db="EMBL/GenBank/DDBJ databases">
        <title>Contrasting host-pathogen interactions and genome evolution in two generalist and specialist microsporidian pathogens of mosquitoes.</title>
        <authorList>
            <consortium name="The Broad Institute Genomics Platform"/>
            <consortium name="The Broad Institute Genome Sequencing Center for Infectious Disease"/>
            <person name="Cuomo C.A."/>
            <person name="Sanscrainte N.D."/>
            <person name="Goldberg J.M."/>
            <person name="Heiman D."/>
            <person name="Young S."/>
            <person name="Zeng Q."/>
            <person name="Becnel J.J."/>
            <person name="Birren B.W."/>
        </authorList>
    </citation>
    <scope>NUCLEOTIDE SEQUENCE [LARGE SCALE GENOMIC DNA]</scope>
    <source>
        <strain evidence="3">USNM 41457</strain>
    </source>
</reference>
<dbReference type="STRING" id="1003232.J9DK77"/>
<keyword evidence="3" id="KW-1185">Reference proteome</keyword>
<organism evidence="2 3">
    <name type="scientific">Edhazardia aedis (strain USNM 41457)</name>
    <name type="common">Microsporidian parasite</name>
    <dbReference type="NCBI Taxonomy" id="1003232"/>
    <lineage>
        <taxon>Eukaryota</taxon>
        <taxon>Fungi</taxon>
        <taxon>Fungi incertae sedis</taxon>
        <taxon>Microsporidia</taxon>
        <taxon>Edhazardia</taxon>
    </lineage>
</organism>
<name>J9DK77_EDHAE</name>
<dbReference type="OrthoDB" id="6780543at2759"/>
<dbReference type="AlphaFoldDB" id="J9DK77"/>
<accession>J9DK77</accession>
<proteinExistence type="predicted"/>
<dbReference type="InterPro" id="IPR036070">
    <property type="entry name" value="Nop_dom_sf"/>
</dbReference>
<dbReference type="SMART" id="SM00931">
    <property type="entry name" value="NOSIC"/>
    <property type="match status" value="1"/>
</dbReference>
<dbReference type="Proteomes" id="UP000003163">
    <property type="component" value="Unassembled WGS sequence"/>
</dbReference>
<evidence type="ECO:0000313" key="3">
    <source>
        <dbReference type="Proteomes" id="UP000003163"/>
    </source>
</evidence>
<evidence type="ECO:0000313" key="2">
    <source>
        <dbReference type="EMBL" id="EJW01772.1"/>
    </source>
</evidence>
<dbReference type="EMBL" id="AFBI03000004">
    <property type="protein sequence ID" value="EJW01772.1"/>
    <property type="molecule type" value="Genomic_DNA"/>
</dbReference>